<keyword evidence="2" id="KW-1185">Reference proteome</keyword>
<dbReference type="Proteomes" id="UP001497700">
    <property type="component" value="Unassembled WGS sequence"/>
</dbReference>
<proteinExistence type="predicted"/>
<accession>A0ACB9YP30</accession>
<organism evidence="1 2">
    <name type="scientific">Hypoxylon rubiginosum</name>
    <dbReference type="NCBI Taxonomy" id="110542"/>
    <lineage>
        <taxon>Eukaryota</taxon>
        <taxon>Fungi</taxon>
        <taxon>Dikarya</taxon>
        <taxon>Ascomycota</taxon>
        <taxon>Pezizomycotina</taxon>
        <taxon>Sordariomycetes</taxon>
        <taxon>Xylariomycetidae</taxon>
        <taxon>Xylariales</taxon>
        <taxon>Hypoxylaceae</taxon>
        <taxon>Hypoxylon</taxon>
    </lineage>
</organism>
<comment type="caution">
    <text evidence="1">The sequence shown here is derived from an EMBL/GenBank/DDBJ whole genome shotgun (WGS) entry which is preliminary data.</text>
</comment>
<dbReference type="EMBL" id="MU393567">
    <property type="protein sequence ID" value="KAI4860941.1"/>
    <property type="molecule type" value="Genomic_DNA"/>
</dbReference>
<gene>
    <name evidence="1" type="ORF">F4820DRAFT_85313</name>
</gene>
<sequence length="326" mass="35725">MAKKIIVVIGATGNQGSSVANTFLGLPEWHVRALTRNPSSDASKSLAARGAEVVRGDLADPSSLAKAFENANAIFLNTDYWEIYRPAKAALDAEGKAPEPASVKAFTNETANGKNAVDAAAAVPTLERFVYSALGSVSKGSKGKYTRSMHTDAKGTIVDYIETKPELAQKNSLIYPGAYVENPLLAPRFDPGTRKYAIHMAIREHLKMPIINPRESTGPFVRALIEDEAPGVKLLAYDSYLRMDDVVDRWSRATGKEAAYVFVTTKYLHEKMGLAYEHLDALDAIDEFGYNTGLGLIEPHQLKNKVQTKSFEDWLGEKDWSKELSA</sequence>
<evidence type="ECO:0000313" key="1">
    <source>
        <dbReference type="EMBL" id="KAI4860941.1"/>
    </source>
</evidence>
<reference evidence="1 2" key="1">
    <citation type="journal article" date="2022" name="New Phytol.">
        <title>Ecological generalism drives hyperdiversity of secondary metabolite gene clusters in xylarialean endophytes.</title>
        <authorList>
            <person name="Franco M.E.E."/>
            <person name="Wisecaver J.H."/>
            <person name="Arnold A.E."/>
            <person name="Ju Y.M."/>
            <person name="Slot J.C."/>
            <person name="Ahrendt S."/>
            <person name="Moore L.P."/>
            <person name="Eastman K.E."/>
            <person name="Scott K."/>
            <person name="Konkel Z."/>
            <person name="Mondo S.J."/>
            <person name="Kuo A."/>
            <person name="Hayes R.D."/>
            <person name="Haridas S."/>
            <person name="Andreopoulos B."/>
            <person name="Riley R."/>
            <person name="LaButti K."/>
            <person name="Pangilinan J."/>
            <person name="Lipzen A."/>
            <person name="Amirebrahimi M."/>
            <person name="Yan J."/>
            <person name="Adam C."/>
            <person name="Keymanesh K."/>
            <person name="Ng V."/>
            <person name="Louie K."/>
            <person name="Northen T."/>
            <person name="Drula E."/>
            <person name="Henrissat B."/>
            <person name="Hsieh H.M."/>
            <person name="Youens-Clark K."/>
            <person name="Lutzoni F."/>
            <person name="Miadlikowska J."/>
            <person name="Eastwood D.C."/>
            <person name="Hamelin R.C."/>
            <person name="Grigoriev I.V."/>
            <person name="U'Ren J.M."/>
        </authorList>
    </citation>
    <scope>NUCLEOTIDE SEQUENCE [LARGE SCALE GENOMIC DNA]</scope>
    <source>
        <strain evidence="1 2">CBS 119005</strain>
    </source>
</reference>
<evidence type="ECO:0000313" key="2">
    <source>
        <dbReference type="Proteomes" id="UP001497700"/>
    </source>
</evidence>
<name>A0ACB9YP30_9PEZI</name>
<protein>
    <submittedName>
        <fullName evidence="1">Uncharacterized protein</fullName>
    </submittedName>
</protein>